<feature type="compositionally biased region" description="Polar residues" evidence="3">
    <location>
        <begin position="1"/>
        <end position="20"/>
    </location>
</feature>
<feature type="region of interest" description="Disordered" evidence="3">
    <location>
        <begin position="1"/>
        <end position="23"/>
    </location>
</feature>
<dbReference type="Proteomes" id="UP001230268">
    <property type="component" value="Unassembled WGS sequence"/>
</dbReference>
<dbReference type="GO" id="GO:0034647">
    <property type="term" value="F:histone H3K4me/H3K4me2/H3K4me3 demethylase activity"/>
    <property type="evidence" value="ECO:0007669"/>
    <property type="project" value="TreeGrafter"/>
</dbReference>
<dbReference type="SMART" id="SM00558">
    <property type="entry name" value="JmjC"/>
    <property type="match status" value="1"/>
</dbReference>
<dbReference type="Pfam" id="PF02375">
    <property type="entry name" value="JmjN"/>
    <property type="match status" value="1"/>
</dbReference>
<gene>
    <name evidence="6" type="ORF">BgAZ_100430</name>
</gene>
<keyword evidence="7" id="KW-1185">Reference proteome</keyword>
<dbReference type="InterPro" id="IPR003347">
    <property type="entry name" value="JmjC_dom"/>
</dbReference>
<dbReference type="EMBL" id="JAVEPI010000001">
    <property type="protein sequence ID" value="KAK1444137.1"/>
    <property type="molecule type" value="Genomic_DNA"/>
</dbReference>
<dbReference type="GO" id="GO:0005634">
    <property type="term" value="C:nucleus"/>
    <property type="evidence" value="ECO:0007669"/>
    <property type="project" value="UniProtKB-SubCell"/>
</dbReference>
<comment type="subcellular location">
    <subcellularLocation>
        <location evidence="1">Nucleus</location>
    </subcellularLocation>
</comment>
<dbReference type="SUPFAM" id="SSF51197">
    <property type="entry name" value="Clavaminate synthase-like"/>
    <property type="match status" value="1"/>
</dbReference>
<sequence length="704" mass="80612">MASLTELVSNDGLSSSNASPYTKKVDKRNDKLIYEEDTQQKRRRSTRVKRPPEIFNIVHEKRLDKDIVAAIKRSKLETYQLRLDYASFDEIPTIHATSEEFKDPVHFWNTYAHIGEKYGAVKVVPPKGWESLCPLDTNRMKFKGFSHPTYEWDCEKMKKCDHDLLIELFGNEKPSVEEVEKKYWDIVKAGDRSLVVKYGADLNVYSPEFKEYLVNQSGTKYESDVWNLKNLPKSPGSLLRYTEAVIPGVNTPWLYIGMCLTSFCWHTEDNYFGAINYHHWGDPKIWYIVPPQYAGRIESMLKNYLASESAEFAVYSLRVQIAPDVLISNGIPIYRTVQREGEFIFAWPRAFHSGLNVGYNCNEACNLAPLSWLPMGIKSMDNYKYNRKTCLSIFSLVMIGACNSKDFKADEIISITRFLSLMLSHEYELRKNASYPTVQMYIHLNNGGSLDIGSLVKDTPASGCYYVIQVLCGTPMKDCDLCDTPTFGSCLTCAHCNCTVCISCVSYHPCDCKDRIVLYRFPLQVLSRLISIGKRHYVKQIQKEWTVPSQFELLNQDARSVFNVESVLTTPESNTPTNTSRVKLNSLFLGDQKMGYGWQDLESMSTTAGSNWDDSPRPTITSEEWDPMWFRDLRAASVRIRSRVDTESKAGEESLYGEIRFCYPCSLSSCHLTNSNDNRSLAAVTKFTLRYMLLSLEEEHNESM</sequence>
<proteinExistence type="predicted"/>
<dbReference type="PANTHER" id="PTHR10694:SF113">
    <property type="entry name" value="PROTEIN JUMONJI"/>
    <property type="match status" value="1"/>
</dbReference>
<dbReference type="GO" id="GO:0000785">
    <property type="term" value="C:chromatin"/>
    <property type="evidence" value="ECO:0007669"/>
    <property type="project" value="TreeGrafter"/>
</dbReference>
<feature type="compositionally biased region" description="Basic and acidic residues" evidence="3">
    <location>
        <begin position="29"/>
        <end position="40"/>
    </location>
</feature>
<dbReference type="PANTHER" id="PTHR10694">
    <property type="entry name" value="LYSINE-SPECIFIC DEMETHYLASE"/>
    <property type="match status" value="1"/>
</dbReference>
<dbReference type="AlphaFoldDB" id="A0AAD8PF45"/>
<protein>
    <submittedName>
        <fullName evidence="6">Lysine-specific demethylase</fullName>
    </submittedName>
</protein>
<evidence type="ECO:0000256" key="1">
    <source>
        <dbReference type="ARBA" id="ARBA00004123"/>
    </source>
</evidence>
<feature type="domain" description="JmjN" evidence="4">
    <location>
        <begin position="91"/>
        <end position="132"/>
    </location>
</feature>
<dbReference type="InterPro" id="IPR003349">
    <property type="entry name" value="JmjN"/>
</dbReference>
<comment type="caution">
    <text evidence="6">The sequence shown here is derived from an EMBL/GenBank/DDBJ whole genome shotgun (WGS) entry which is preliminary data.</text>
</comment>
<dbReference type="Pfam" id="PF02373">
    <property type="entry name" value="JmjC"/>
    <property type="match status" value="1"/>
</dbReference>
<feature type="region of interest" description="Disordered" evidence="3">
    <location>
        <begin position="29"/>
        <end position="48"/>
    </location>
</feature>
<evidence type="ECO:0000313" key="7">
    <source>
        <dbReference type="Proteomes" id="UP001230268"/>
    </source>
</evidence>
<dbReference type="PROSITE" id="PS51184">
    <property type="entry name" value="JMJC"/>
    <property type="match status" value="1"/>
</dbReference>
<evidence type="ECO:0000259" key="5">
    <source>
        <dbReference type="PROSITE" id="PS51184"/>
    </source>
</evidence>
<evidence type="ECO:0000313" key="6">
    <source>
        <dbReference type="EMBL" id="KAK1444137.1"/>
    </source>
</evidence>
<feature type="domain" description="JmjC" evidence="5">
    <location>
        <begin position="220"/>
        <end position="384"/>
    </location>
</feature>
<name>A0AAD8PF45_BABGI</name>
<accession>A0AAD8PF45</accession>
<evidence type="ECO:0000259" key="4">
    <source>
        <dbReference type="PROSITE" id="PS51183"/>
    </source>
</evidence>
<dbReference type="Gene3D" id="2.60.120.650">
    <property type="entry name" value="Cupin"/>
    <property type="match status" value="1"/>
</dbReference>
<reference evidence="6" key="1">
    <citation type="submission" date="2023-08" db="EMBL/GenBank/DDBJ databases">
        <title>Draft sequence of the Babesia gibsoni genome.</title>
        <authorList>
            <person name="Yamagishi J.Y."/>
            <person name="Xuan X.X."/>
        </authorList>
    </citation>
    <scope>NUCLEOTIDE SEQUENCE</scope>
    <source>
        <strain evidence="6">Azabu</strain>
    </source>
</reference>
<evidence type="ECO:0000256" key="2">
    <source>
        <dbReference type="ARBA" id="ARBA00023242"/>
    </source>
</evidence>
<organism evidence="6 7">
    <name type="scientific">Babesia gibsoni</name>
    <dbReference type="NCBI Taxonomy" id="33632"/>
    <lineage>
        <taxon>Eukaryota</taxon>
        <taxon>Sar</taxon>
        <taxon>Alveolata</taxon>
        <taxon>Apicomplexa</taxon>
        <taxon>Aconoidasida</taxon>
        <taxon>Piroplasmida</taxon>
        <taxon>Babesiidae</taxon>
        <taxon>Babesia</taxon>
    </lineage>
</organism>
<dbReference type="GO" id="GO:0010468">
    <property type="term" value="P:regulation of gene expression"/>
    <property type="evidence" value="ECO:0007669"/>
    <property type="project" value="TreeGrafter"/>
</dbReference>
<dbReference type="PROSITE" id="PS51183">
    <property type="entry name" value="JMJN"/>
    <property type="match status" value="1"/>
</dbReference>
<evidence type="ECO:0000256" key="3">
    <source>
        <dbReference type="SAM" id="MobiDB-lite"/>
    </source>
</evidence>
<keyword evidence="2" id="KW-0539">Nucleus</keyword>
<dbReference type="SMART" id="SM00545">
    <property type="entry name" value="JmjN"/>
    <property type="match status" value="1"/>
</dbReference>